<protein>
    <submittedName>
        <fullName evidence="2">Transposase IS116/IS110/IS902 family protein</fullName>
    </submittedName>
</protein>
<feature type="domain" description="Transposase IS116/IS110/IS902 C-terminal" evidence="1">
    <location>
        <begin position="89"/>
        <end position="137"/>
    </location>
</feature>
<dbReference type="AlphaFoldDB" id="A0A238LKR3"/>
<dbReference type="Proteomes" id="UP000201613">
    <property type="component" value="Unassembled WGS sequence"/>
</dbReference>
<gene>
    <name evidence="2" type="ORF">LOM8899_04482</name>
</gene>
<evidence type="ECO:0000313" key="2">
    <source>
        <dbReference type="EMBL" id="SMY10307.1"/>
    </source>
</evidence>
<accession>A0A238LKR3</accession>
<evidence type="ECO:0000313" key="3">
    <source>
        <dbReference type="Proteomes" id="UP000201613"/>
    </source>
</evidence>
<dbReference type="GO" id="GO:0003677">
    <property type="term" value="F:DNA binding"/>
    <property type="evidence" value="ECO:0007669"/>
    <property type="project" value="InterPro"/>
</dbReference>
<dbReference type="PANTHER" id="PTHR33055:SF3">
    <property type="entry name" value="PUTATIVE TRANSPOSASE FOR IS117-RELATED"/>
    <property type="match status" value="1"/>
</dbReference>
<organism evidence="2 3">
    <name type="scientific">Flavimaricola marinus</name>
    <dbReference type="NCBI Taxonomy" id="1819565"/>
    <lineage>
        <taxon>Bacteria</taxon>
        <taxon>Pseudomonadati</taxon>
        <taxon>Pseudomonadota</taxon>
        <taxon>Alphaproteobacteria</taxon>
        <taxon>Rhodobacterales</taxon>
        <taxon>Paracoccaceae</taxon>
        <taxon>Flavimaricola</taxon>
    </lineage>
</organism>
<proteinExistence type="predicted"/>
<dbReference type="InterPro" id="IPR047650">
    <property type="entry name" value="Transpos_IS110"/>
</dbReference>
<reference evidence="3" key="1">
    <citation type="submission" date="2017-05" db="EMBL/GenBank/DDBJ databases">
        <authorList>
            <person name="Rodrigo-Torres L."/>
            <person name="Arahal R. D."/>
            <person name="Lucena T."/>
        </authorList>
    </citation>
    <scope>NUCLEOTIDE SEQUENCE [LARGE SCALE GENOMIC DNA]</scope>
    <source>
        <strain evidence="3">CECT 8899</strain>
    </source>
</reference>
<name>A0A238LKR3_9RHOB</name>
<dbReference type="GO" id="GO:0004803">
    <property type="term" value="F:transposase activity"/>
    <property type="evidence" value="ECO:0007669"/>
    <property type="project" value="InterPro"/>
</dbReference>
<dbReference type="GO" id="GO:0006313">
    <property type="term" value="P:DNA transposition"/>
    <property type="evidence" value="ECO:0007669"/>
    <property type="project" value="InterPro"/>
</dbReference>
<dbReference type="InterPro" id="IPR003346">
    <property type="entry name" value="Transposase_20"/>
</dbReference>
<dbReference type="EMBL" id="FXZK01000025">
    <property type="protein sequence ID" value="SMY10307.1"/>
    <property type="molecule type" value="Genomic_DNA"/>
</dbReference>
<dbReference type="PANTHER" id="PTHR33055">
    <property type="entry name" value="TRANSPOSASE FOR INSERTION SEQUENCE ELEMENT IS1111A"/>
    <property type="match status" value="1"/>
</dbReference>
<evidence type="ECO:0000259" key="1">
    <source>
        <dbReference type="Pfam" id="PF02371"/>
    </source>
</evidence>
<keyword evidence="3" id="KW-1185">Reference proteome</keyword>
<sequence length="139" mass="15313">MARERLIRLRKDLEDHIRGVLKTLGIRMTGMGQSRQRQAFRDQLAIAGEIDPVLRAIADGFSAAHDTLCQTADDLDKAVQRRAKAHPLARRLMTISGIGPVKALSFIALVDDPARFSRTSDVGAFIGLTPKRHQSGEVD</sequence>
<dbReference type="Pfam" id="PF02371">
    <property type="entry name" value="Transposase_20"/>
    <property type="match status" value="1"/>
</dbReference>